<evidence type="ECO:0000256" key="1">
    <source>
        <dbReference type="ARBA" id="ARBA00001917"/>
    </source>
</evidence>
<feature type="domain" description="Flavin reductase like" evidence="4">
    <location>
        <begin position="12"/>
        <end position="158"/>
    </location>
</feature>
<evidence type="ECO:0000313" key="6">
    <source>
        <dbReference type="Proteomes" id="UP000183815"/>
    </source>
</evidence>
<proteinExistence type="inferred from homology"/>
<evidence type="ECO:0000256" key="3">
    <source>
        <dbReference type="ARBA" id="ARBA00023002"/>
    </source>
</evidence>
<protein>
    <recommendedName>
        <fullName evidence="4">Flavin reductase like domain-containing protein</fullName>
    </recommendedName>
</protein>
<comment type="similarity">
    <text evidence="2">Belongs to the non-flavoprotein flavin reductase family.</text>
</comment>
<dbReference type="GO" id="GO:0010181">
    <property type="term" value="F:FMN binding"/>
    <property type="evidence" value="ECO:0007669"/>
    <property type="project" value="InterPro"/>
</dbReference>
<evidence type="ECO:0000259" key="4">
    <source>
        <dbReference type="SMART" id="SM00903"/>
    </source>
</evidence>
<gene>
    <name evidence="5" type="ORF">BEU04_01895</name>
</gene>
<keyword evidence="3" id="KW-0560">Oxidoreductase</keyword>
<dbReference type="SMART" id="SM00903">
    <property type="entry name" value="Flavin_Reduct"/>
    <property type="match status" value="1"/>
</dbReference>
<name>A0A1J5T6D3_9ARCH</name>
<dbReference type="PANTHER" id="PTHR30466">
    <property type="entry name" value="FLAVIN REDUCTASE"/>
    <property type="match status" value="1"/>
</dbReference>
<comment type="caution">
    <text evidence="5">The sequence shown here is derived from an EMBL/GenBank/DDBJ whole genome shotgun (WGS) entry which is preliminary data.</text>
</comment>
<dbReference type="InterPro" id="IPR012349">
    <property type="entry name" value="Split_barrel_FMN-bd"/>
</dbReference>
<dbReference type="Pfam" id="PF01613">
    <property type="entry name" value="Flavin_Reduct"/>
    <property type="match status" value="1"/>
</dbReference>
<accession>A0A1J5T6D3</accession>
<dbReference type="Gene3D" id="2.30.110.10">
    <property type="entry name" value="Electron Transport, Fmn-binding Protein, Chain A"/>
    <property type="match status" value="1"/>
</dbReference>
<dbReference type="Proteomes" id="UP000183815">
    <property type="component" value="Unassembled WGS sequence"/>
</dbReference>
<dbReference type="InterPro" id="IPR002563">
    <property type="entry name" value="Flavin_Rdtase-like_dom"/>
</dbReference>
<comment type="cofactor">
    <cofactor evidence="1">
        <name>FMN</name>
        <dbReference type="ChEBI" id="CHEBI:58210"/>
    </cofactor>
</comment>
<sequence length="163" mass="18143">MAVTSNMFKSMMKRFSSGVTIVTYSDNGKMSGITVASFCSVSMEPPLVLICIDNSAYSLKGLQNAGRFGINICNTDQKEMVYAFASSEIDKNKMIKEEKHTVTKMGVPLLDSCLVRMECKIVSQHVEGDHTIFVARVEDGKVNRENEGLVYYKSKIGKFTENE</sequence>
<dbReference type="EMBL" id="MIYU01000016">
    <property type="protein sequence ID" value="OIR15675.1"/>
    <property type="molecule type" value="Genomic_DNA"/>
</dbReference>
<dbReference type="PANTHER" id="PTHR30466:SF11">
    <property type="entry name" value="FLAVIN-DEPENDENT MONOOXYGENASE, REDUCTASE SUBUNIT HSAB"/>
    <property type="match status" value="1"/>
</dbReference>
<evidence type="ECO:0000313" key="5">
    <source>
        <dbReference type="EMBL" id="OIR15675.1"/>
    </source>
</evidence>
<dbReference type="InterPro" id="IPR050268">
    <property type="entry name" value="NADH-dep_flavin_reductase"/>
</dbReference>
<dbReference type="GO" id="GO:0042602">
    <property type="term" value="F:riboflavin reductase (NADPH) activity"/>
    <property type="evidence" value="ECO:0007669"/>
    <property type="project" value="TreeGrafter"/>
</dbReference>
<organism evidence="5 6">
    <name type="scientific">Marine Group III euryarchaeote CG-Bathy1</name>
    <dbReference type="NCBI Taxonomy" id="1889001"/>
    <lineage>
        <taxon>Archaea</taxon>
        <taxon>Methanobacteriati</taxon>
        <taxon>Thermoplasmatota</taxon>
        <taxon>Thermoplasmata</taxon>
        <taxon>Candidatus Thermoprofundales</taxon>
    </lineage>
</organism>
<reference evidence="5 6" key="1">
    <citation type="submission" date="2016-08" db="EMBL/GenBank/DDBJ databases">
        <title>New Insights into Marine Group III Euryarchaeota, from dark to light.</title>
        <authorList>
            <person name="Haro-Moreno J.M."/>
            <person name="Rodriguez-Valera F."/>
            <person name="Lopez-Garcia P."/>
            <person name="Moreira D."/>
            <person name="Martin-Cuadrado A.B."/>
        </authorList>
    </citation>
    <scope>NUCLEOTIDE SEQUENCE [LARGE SCALE GENOMIC DNA]</scope>
    <source>
        <strain evidence="5">CG-Bathy1</strain>
    </source>
</reference>
<dbReference type="AlphaFoldDB" id="A0A1J5T6D3"/>
<dbReference type="SUPFAM" id="SSF50475">
    <property type="entry name" value="FMN-binding split barrel"/>
    <property type="match status" value="1"/>
</dbReference>
<evidence type="ECO:0000256" key="2">
    <source>
        <dbReference type="ARBA" id="ARBA00008898"/>
    </source>
</evidence>